<protein>
    <submittedName>
        <fullName evidence="2">Putative odorant binding protein 41</fullName>
    </submittedName>
</protein>
<keyword evidence="1" id="KW-0732">Signal</keyword>
<dbReference type="EnsemblMetazoa" id="XM_003428089">
    <property type="protein sequence ID" value="XP_003428137"/>
    <property type="gene ID" value="LOC100678238"/>
</dbReference>
<evidence type="ECO:0000313" key="4">
    <source>
        <dbReference type="Proteomes" id="UP000002358"/>
    </source>
</evidence>
<gene>
    <name evidence="2" type="primary">OBP41</name>
    <name evidence="3" type="synonym">100678238</name>
</gene>
<organism evidence="2">
    <name type="scientific">Nasonia vitripennis</name>
    <name type="common">Parasitic wasp</name>
    <dbReference type="NCBI Taxonomy" id="7425"/>
    <lineage>
        <taxon>Eukaryota</taxon>
        <taxon>Metazoa</taxon>
        <taxon>Ecdysozoa</taxon>
        <taxon>Arthropoda</taxon>
        <taxon>Hexapoda</taxon>
        <taxon>Insecta</taxon>
        <taxon>Pterygota</taxon>
        <taxon>Neoptera</taxon>
        <taxon>Endopterygota</taxon>
        <taxon>Hymenoptera</taxon>
        <taxon>Apocrita</taxon>
        <taxon>Proctotrupomorpha</taxon>
        <taxon>Chalcidoidea</taxon>
        <taxon>Pteromalidae</taxon>
        <taxon>Pteromalinae</taxon>
        <taxon>Nasonia</taxon>
    </lineage>
</organism>
<dbReference type="GeneID" id="100678238"/>
<reference evidence="2" key="2">
    <citation type="submission" date="2011-11" db="EMBL/GenBank/DDBJ databases">
        <title>Unique features of odorant binding proteins revealed by genome annotation and comparative analyses of the parasitoid wasp Nasonia vitripennis.</title>
        <authorList>
            <person name="Zhou J.J."/>
            <person name="Vieira F.G."/>
            <person name="Foret S."/>
            <person name="He X.L."/>
            <person name="Rozas J."/>
            <person name="Field L.M."/>
        </authorList>
    </citation>
    <scope>NUCLEOTIDE SEQUENCE</scope>
    <source>
        <strain evidence="2">AsmCX</strain>
    </source>
</reference>
<dbReference type="EMBL" id="HE578226">
    <property type="protein sequence ID" value="CCD17810.1"/>
    <property type="molecule type" value="Genomic_DNA"/>
</dbReference>
<evidence type="ECO:0000313" key="3">
    <source>
        <dbReference type="EnsemblMetazoa" id="XP_003428137"/>
    </source>
</evidence>
<feature type="signal peptide" evidence="1">
    <location>
        <begin position="1"/>
        <end position="19"/>
    </location>
</feature>
<dbReference type="Proteomes" id="UP000002358">
    <property type="component" value="Chromosome 4"/>
</dbReference>
<dbReference type="HOGENOM" id="CLU_067932_0_0_1"/>
<evidence type="ECO:0000256" key="1">
    <source>
        <dbReference type="SAM" id="SignalP"/>
    </source>
</evidence>
<dbReference type="InParanoid" id="G8B1P6"/>
<reference evidence="3" key="3">
    <citation type="submission" date="2021-01" db="UniProtKB">
        <authorList>
            <consortium name="EnsemblMetazoa"/>
        </authorList>
    </citation>
    <scope>IDENTIFICATION</scope>
</reference>
<sequence>MKTFVFILLIVYVCQWSDARETDFEDLIFNDLMSMCLIENGFTNSTADVERMYAIGDPEQADKLKDVPKEKIVDVIVCLYHKLYPYRNLYPSLRQLIDRDDTVTVGQIRQMEHTMSDCYKEVGGKINNAELLKCVDITEPPFDHLFAAIRDVRQALQWCFVRCGVLISEMYTMEKNRDLPFKEYIKYIPHERISCLMACKAEQAVVNNSDQTLQKGLADLIKRSKNVDEIEKAEMLKSLKKCSKKVYGYEDEHYELVKCIDLFKPPFIDLF</sequence>
<accession>G8B1P6</accession>
<dbReference type="AlphaFoldDB" id="G8B1P6"/>
<proteinExistence type="predicted"/>
<reference evidence="2" key="1">
    <citation type="submission" date="2011-08" db="EMBL/GenBank/DDBJ databases">
        <authorList>
            <person name="Zhou J."/>
        </authorList>
    </citation>
    <scope>NUCLEOTIDE SEQUENCE</scope>
    <source>
        <strain evidence="2">AsmCX</strain>
    </source>
</reference>
<dbReference type="KEGG" id="nvi:100678238"/>
<feature type="chain" id="PRO_5036282518" evidence="1">
    <location>
        <begin position="20"/>
        <end position="271"/>
    </location>
</feature>
<name>G8B1P6_NASVI</name>
<evidence type="ECO:0000313" key="2">
    <source>
        <dbReference type="EMBL" id="CCD17810.1"/>
    </source>
</evidence>
<keyword evidence="4" id="KW-1185">Reference proteome</keyword>